<name>A0A8D4BET4_STRFA</name>
<accession>A0A8D4BET4</accession>
<dbReference type="EMBL" id="CP002475">
    <property type="protein sequence ID" value="ADW01770.1"/>
    <property type="molecule type" value="Genomic_DNA"/>
</dbReference>
<reference evidence="1 2" key="1">
    <citation type="submission" date="2011-01" db="EMBL/GenBank/DDBJ databases">
        <title>Complete sequence of chromosome of Streptomyces flavogriseus ATCC 33331.</title>
        <authorList>
            <consortium name="US DOE Joint Genome Institute"/>
            <person name="Lucas S."/>
            <person name="Copeland A."/>
            <person name="Lapidus A."/>
            <person name="Cheng J.-F."/>
            <person name="Goodwin L."/>
            <person name="Pitluck S."/>
            <person name="Davenport K."/>
            <person name="Detter J.C."/>
            <person name="Han C."/>
            <person name="Tapia R."/>
            <person name="Land M."/>
            <person name="Hauser L."/>
            <person name="Kyrpides N."/>
            <person name="Ivanova N."/>
            <person name="Ovchinnikova G."/>
            <person name="Pagani I."/>
            <person name="Brumm P."/>
            <person name="Mead D."/>
            <person name="Woyke T."/>
        </authorList>
    </citation>
    <scope>NUCLEOTIDE SEQUENCE [LARGE SCALE GENOMIC DNA]</scope>
    <source>
        <strain evidence="2">ATCC 33331 / IAF-45CD</strain>
    </source>
</reference>
<protein>
    <submittedName>
        <fullName evidence="1">Uncharacterized protein</fullName>
    </submittedName>
</protein>
<gene>
    <name evidence="1" type="ordered locus">Sfla_0303</name>
</gene>
<dbReference type="Proteomes" id="UP000002066">
    <property type="component" value="Chromosome"/>
</dbReference>
<proteinExistence type="predicted"/>
<evidence type="ECO:0000313" key="1">
    <source>
        <dbReference type="EMBL" id="ADW01770.1"/>
    </source>
</evidence>
<dbReference type="AlphaFoldDB" id="A0A8D4BET4"/>
<dbReference type="KEGG" id="sfa:Sfla_0303"/>
<organism evidence="1 2">
    <name type="scientific">Streptomyces pratensis (strain ATCC 33331 / IAF-45CD)</name>
    <dbReference type="NCBI Taxonomy" id="591167"/>
    <lineage>
        <taxon>Bacteria</taxon>
        <taxon>Bacillati</taxon>
        <taxon>Actinomycetota</taxon>
        <taxon>Actinomycetes</taxon>
        <taxon>Kitasatosporales</taxon>
        <taxon>Streptomycetaceae</taxon>
        <taxon>Streptomyces</taxon>
    </lineage>
</organism>
<dbReference type="OrthoDB" id="2615746at2"/>
<sequence length="96" mass="10582">MRQQVLILFLANSALDAEVIGWSSYDGTGRTRPTTGDGDEPPYGTGLDALLDGWRLIQASQLIPPHPGHEYDTSFLKHEFIFEKLHEEKGAAVTDA</sequence>
<evidence type="ECO:0000313" key="2">
    <source>
        <dbReference type="Proteomes" id="UP000002066"/>
    </source>
</evidence>